<reference evidence="1" key="1">
    <citation type="journal article" date="2021" name="Environ. Microbiol.">
        <title>Gene family expansions and transcriptome signatures uncover fungal adaptations to wood decay.</title>
        <authorList>
            <person name="Hage H."/>
            <person name="Miyauchi S."/>
            <person name="Viragh M."/>
            <person name="Drula E."/>
            <person name="Min B."/>
            <person name="Chaduli D."/>
            <person name="Navarro D."/>
            <person name="Favel A."/>
            <person name="Norest M."/>
            <person name="Lesage-Meessen L."/>
            <person name="Balint B."/>
            <person name="Merenyi Z."/>
            <person name="de Eugenio L."/>
            <person name="Morin E."/>
            <person name="Martinez A.T."/>
            <person name="Baldrian P."/>
            <person name="Stursova M."/>
            <person name="Martinez M.J."/>
            <person name="Novotny C."/>
            <person name="Magnuson J.K."/>
            <person name="Spatafora J.W."/>
            <person name="Maurice S."/>
            <person name="Pangilinan J."/>
            <person name="Andreopoulos W."/>
            <person name="LaButti K."/>
            <person name="Hundley H."/>
            <person name="Na H."/>
            <person name="Kuo A."/>
            <person name="Barry K."/>
            <person name="Lipzen A."/>
            <person name="Henrissat B."/>
            <person name="Riley R."/>
            <person name="Ahrendt S."/>
            <person name="Nagy L.G."/>
            <person name="Grigoriev I.V."/>
            <person name="Martin F."/>
            <person name="Rosso M.N."/>
        </authorList>
    </citation>
    <scope>NUCLEOTIDE SEQUENCE</scope>
    <source>
        <strain evidence="1">CBS 384.51</strain>
    </source>
</reference>
<protein>
    <submittedName>
        <fullName evidence="1">Uncharacterized protein</fullName>
    </submittedName>
</protein>
<organism evidence="1 2">
    <name type="scientific">Irpex rosettiformis</name>
    <dbReference type="NCBI Taxonomy" id="378272"/>
    <lineage>
        <taxon>Eukaryota</taxon>
        <taxon>Fungi</taxon>
        <taxon>Dikarya</taxon>
        <taxon>Basidiomycota</taxon>
        <taxon>Agaricomycotina</taxon>
        <taxon>Agaricomycetes</taxon>
        <taxon>Polyporales</taxon>
        <taxon>Irpicaceae</taxon>
        <taxon>Irpex</taxon>
    </lineage>
</organism>
<accession>A0ACB8UE53</accession>
<proteinExistence type="predicted"/>
<evidence type="ECO:0000313" key="1">
    <source>
        <dbReference type="EMBL" id="KAI0092504.1"/>
    </source>
</evidence>
<dbReference type="Proteomes" id="UP001055072">
    <property type="component" value="Unassembled WGS sequence"/>
</dbReference>
<comment type="caution">
    <text evidence="1">The sequence shown here is derived from an EMBL/GenBank/DDBJ whole genome shotgun (WGS) entry which is preliminary data.</text>
</comment>
<gene>
    <name evidence="1" type="ORF">BDY19DRAFT_488840</name>
</gene>
<dbReference type="EMBL" id="MU274903">
    <property type="protein sequence ID" value="KAI0092504.1"/>
    <property type="molecule type" value="Genomic_DNA"/>
</dbReference>
<evidence type="ECO:0000313" key="2">
    <source>
        <dbReference type="Proteomes" id="UP001055072"/>
    </source>
</evidence>
<name>A0ACB8UE53_9APHY</name>
<keyword evidence="2" id="KW-1185">Reference proteome</keyword>
<sequence>MDTVKQAINGNSEISQAQPAPVMAASMIKTESSSGSRAPSLGIATPEPAQGLPNSSQRLDPKVMTILDLNAELLKACMEFQTRGISMTDPRAQQFFGRLQNNLGWLAAAADSKPNHQVHPLPQMQPPPAVDFLSMDRIQALYTELPVIFAKDLRRRSMSAAVPGAMSASISNGILKRERHEDFVGDSVSANKRQHTGESRGPSLAPSTPQSASSPAQSISSSMMPPATPPGSMPPPSLPGPSVPSPSMLPPSMPISMHGNQTDPQLIARERARQAQARQLAMGGQTSIGGDGTRQMSPGSQQGMPNSAGPSSMGHNPQAQMAALNQMGPMGLQIMQALQNPSHQVTQYLHNSIPNFQALPPQQQMSQFMRVQQLMRRQQAVQAAQAGSHSMGGMQPGGGPQGMMGGNMVGGSMGLSNESPTRMSPTGHQFPTGSTGGGMSPSNPMSGLTAAQQNNLQSLTPVQKQQLMMLQQHQQMRSGNVNPNMLNQQALTMQQQHQQRIIQQMASSAHVGSPMLGGTADGGNFPPSLRSNPSVPGIARSTRTPSDHSQSPMTPQLSQLGGQRGMNQLPQAGMGGNMNQSWPQNSQMGQGQGYGMSPPNSAGGFGGMSGGASSPMSNQQWNQNSQMMFSGGMGNQQLGDIGGLPISRQTSATPVPQPQLAQNSPMGDGAGMNDFDIFNWTQ</sequence>